<protein>
    <submittedName>
        <fullName evidence="2">Uncharacterized protein</fullName>
    </submittedName>
</protein>
<keyword evidence="1" id="KW-1133">Transmembrane helix</keyword>
<keyword evidence="1" id="KW-0812">Transmembrane</keyword>
<keyword evidence="1" id="KW-0472">Membrane</keyword>
<gene>
    <name evidence="2" type="ordered locus">MCRO_0212</name>
</gene>
<reference key="2">
    <citation type="submission" date="2010-03" db="EMBL/GenBank/DDBJ databases">
        <authorList>
            <person name="Ma Z."/>
            <person name="Wang X."/>
            <person name="Liu H."/>
        </authorList>
    </citation>
    <scope>NUCLEOTIDE SEQUENCE</scope>
    <source>
        <strain>MP145</strain>
    </source>
</reference>
<organism evidence="2 3">
    <name type="scientific">Mycoplasma crocodyli (strain ATCC 51981 / MP145)</name>
    <dbReference type="NCBI Taxonomy" id="512564"/>
    <lineage>
        <taxon>Bacteria</taxon>
        <taxon>Bacillati</taxon>
        <taxon>Mycoplasmatota</taxon>
        <taxon>Mollicutes</taxon>
        <taxon>Mycoplasmataceae</taxon>
        <taxon>Mycoplasma</taxon>
    </lineage>
</organism>
<evidence type="ECO:0000313" key="3">
    <source>
        <dbReference type="Proteomes" id="UP000001845"/>
    </source>
</evidence>
<dbReference type="AlphaFoldDB" id="D5E523"/>
<feature type="transmembrane region" description="Helical" evidence="1">
    <location>
        <begin position="6"/>
        <end position="29"/>
    </location>
</feature>
<proteinExistence type="predicted"/>
<keyword evidence="3" id="KW-1185">Reference proteome</keyword>
<accession>D5E523</accession>
<evidence type="ECO:0000313" key="2">
    <source>
        <dbReference type="EMBL" id="ADE19836.1"/>
    </source>
</evidence>
<dbReference type="KEGG" id="mcd:MCRO_0212"/>
<dbReference type="HOGENOM" id="CLU_2789446_0_0_14"/>
<dbReference type="EMBL" id="CP001991">
    <property type="protein sequence ID" value="ADE19836.1"/>
    <property type="molecule type" value="Genomic_DNA"/>
</dbReference>
<reference evidence="3" key="1">
    <citation type="submission" date="2010-03" db="EMBL/GenBank/DDBJ databases">
        <title>The complete genome of Mycoplasma crocodyli MP145.</title>
        <authorList>
            <person name="Glass J.I."/>
            <person name="Durkin A.S."/>
            <person name="Hostetler J."/>
            <person name="Jackson J."/>
            <person name="Johnson J."/>
            <person name="May M.A."/>
            <person name="Paralanov V."/>
            <person name="Radune D."/>
            <person name="Szczypinski B."/>
            <person name="Brown D.R."/>
        </authorList>
    </citation>
    <scope>NUCLEOTIDE SEQUENCE [LARGE SCALE GENOMIC DNA]</scope>
    <source>
        <strain evidence="3">ATCC 51981 / MP145</strain>
    </source>
</reference>
<feature type="transmembrane region" description="Helical" evidence="1">
    <location>
        <begin position="41"/>
        <end position="63"/>
    </location>
</feature>
<reference evidence="2 3" key="3">
    <citation type="journal article" date="2011" name="J. Bacteriol.">
        <title>Genome sequences of Mycoplasma alligatoris A21JP2T and Mycoplasma crocodyli MP145T.</title>
        <authorList>
            <person name="Brown D.R."/>
            <person name="Farmerie W.G."/>
            <person name="May M."/>
            <person name="Benders G.A."/>
            <person name="Durkin A.S."/>
            <person name="Hlavinka K."/>
            <person name="Hostetler J."/>
            <person name="Jackson J."/>
            <person name="Johnson J."/>
            <person name="Miller R.H."/>
            <person name="Paralanov V."/>
            <person name="Radune D."/>
            <person name="Szczypinski B."/>
            <person name="Glass J.I."/>
        </authorList>
    </citation>
    <scope>NUCLEOTIDE SEQUENCE [LARGE SCALE GENOMIC DNA]</scope>
    <source>
        <strain evidence="3">ATCC 51981 / MP145</strain>
    </source>
</reference>
<evidence type="ECO:0000256" key="1">
    <source>
        <dbReference type="SAM" id="Phobius"/>
    </source>
</evidence>
<name>D5E523_MYCCM</name>
<sequence length="68" mass="7552">MFKGAGFGISAGAFIVYLLYLAINILFIFTFKSDKATQKFTILLIVGAILLPMCIVNSIIIIYGKERF</sequence>
<dbReference type="Proteomes" id="UP000001845">
    <property type="component" value="Chromosome"/>
</dbReference>